<dbReference type="PANTHER" id="PTHR21221">
    <property type="entry name" value="UREIDOGLYCOLATE HYDROLASE"/>
    <property type="match status" value="1"/>
</dbReference>
<dbReference type="EMBL" id="QRDW01000001">
    <property type="protein sequence ID" value="RED53865.1"/>
    <property type="molecule type" value="Genomic_DNA"/>
</dbReference>
<sequence length="180" mass="19884">MDNVAYITLDIAPLTREAFEPFGDVIETEGAKHFTINNGNTERYHDLARVDVSPDVGHGRTLINIFAAQPLEYPLDVKMVERHPLGSQAFIPLEGRPYLVLVAEAGDEPVDPKNLRAFLAQGNQGVNYLKGTWHHPVLALNEAQNFLVVDRGGEGNNCDEFYFGEDGGIVLAKPNELTNK</sequence>
<dbReference type="UniPathway" id="UPA00395"/>
<proteinExistence type="inferred from homology"/>
<reference evidence="6 7" key="1">
    <citation type="submission" date="2018-07" db="EMBL/GenBank/DDBJ databases">
        <title>Genomic Encyclopedia of Type Strains, Phase III (KMG-III): the genomes of soil and plant-associated and newly described type strains.</title>
        <authorList>
            <person name="Whitman W."/>
        </authorList>
    </citation>
    <scope>NUCLEOTIDE SEQUENCE [LARGE SCALE GENOMIC DNA]</scope>
    <source>
        <strain evidence="6 7">CECT 8488</strain>
    </source>
</reference>
<keyword evidence="7" id="KW-1185">Reference proteome</keyword>
<evidence type="ECO:0000313" key="6">
    <source>
        <dbReference type="EMBL" id="RED53865.1"/>
    </source>
</evidence>
<dbReference type="GO" id="GO:0004848">
    <property type="term" value="F:ureidoglycolate hydrolase activity"/>
    <property type="evidence" value="ECO:0007669"/>
    <property type="project" value="InterPro"/>
</dbReference>
<evidence type="ECO:0000256" key="1">
    <source>
        <dbReference type="ARBA" id="ARBA00011738"/>
    </source>
</evidence>
<dbReference type="OrthoDB" id="9804602at2"/>
<comment type="function">
    <text evidence="5">Catalyzes the catabolism of the allantoin degradation intermediate (S)-ureidoglycolate, generating urea and glyoxylate. Involved in the utilization of allantoin as nitrogen source.</text>
</comment>
<dbReference type="PANTHER" id="PTHR21221:SF1">
    <property type="entry name" value="UREIDOGLYCOLATE LYASE"/>
    <property type="match status" value="1"/>
</dbReference>
<comment type="subunit">
    <text evidence="1 5">Homodimer.</text>
</comment>
<evidence type="ECO:0000256" key="2">
    <source>
        <dbReference type="ARBA" id="ARBA00022631"/>
    </source>
</evidence>
<evidence type="ECO:0000256" key="3">
    <source>
        <dbReference type="ARBA" id="ARBA00023239"/>
    </source>
</evidence>
<dbReference type="GO" id="GO:0006145">
    <property type="term" value="P:purine nucleobase catabolic process"/>
    <property type="evidence" value="ECO:0007669"/>
    <property type="project" value="UniProtKB-UniRule"/>
</dbReference>
<dbReference type="AlphaFoldDB" id="A0A3D9HWS2"/>
<name>A0A3D9HWS2_9PROT</name>
<evidence type="ECO:0000256" key="5">
    <source>
        <dbReference type="HAMAP-Rule" id="MF_00616"/>
    </source>
</evidence>
<keyword evidence="3 5" id="KW-0456">Lyase</keyword>
<evidence type="ECO:0000256" key="4">
    <source>
        <dbReference type="ARBA" id="ARBA00047684"/>
    </source>
</evidence>
<comment type="catalytic activity">
    <reaction evidence="4 5">
        <text>(S)-ureidoglycolate = urea + glyoxylate</text>
        <dbReference type="Rhea" id="RHEA:11304"/>
        <dbReference type="ChEBI" id="CHEBI:16199"/>
        <dbReference type="ChEBI" id="CHEBI:36655"/>
        <dbReference type="ChEBI" id="CHEBI:57296"/>
        <dbReference type="EC" id="4.3.2.3"/>
    </reaction>
</comment>
<dbReference type="InterPro" id="IPR047233">
    <property type="entry name" value="UAH_cupin"/>
</dbReference>
<dbReference type="GO" id="GO:0000256">
    <property type="term" value="P:allantoin catabolic process"/>
    <property type="evidence" value="ECO:0007669"/>
    <property type="project" value="UniProtKB-UniRule"/>
</dbReference>
<dbReference type="Gene3D" id="2.60.120.480">
    <property type="entry name" value="Ureidoglycolate hydrolase"/>
    <property type="match status" value="1"/>
</dbReference>
<dbReference type="Proteomes" id="UP000256845">
    <property type="component" value="Unassembled WGS sequence"/>
</dbReference>
<dbReference type="SUPFAM" id="SSF51182">
    <property type="entry name" value="RmlC-like cupins"/>
    <property type="match status" value="1"/>
</dbReference>
<keyword evidence="2 5" id="KW-0659">Purine metabolism</keyword>
<dbReference type="NCBIfam" id="NF009932">
    <property type="entry name" value="PRK13395.1"/>
    <property type="match status" value="1"/>
</dbReference>
<dbReference type="InterPro" id="IPR024060">
    <property type="entry name" value="Ureidoglycolate_lyase_dom_sf"/>
</dbReference>
<dbReference type="InterPro" id="IPR011051">
    <property type="entry name" value="RmlC_Cupin_sf"/>
</dbReference>
<dbReference type="Pfam" id="PF04115">
    <property type="entry name" value="Ureidogly_lyase"/>
    <property type="match status" value="1"/>
</dbReference>
<protein>
    <recommendedName>
        <fullName evidence="5">Ureidoglycolate lyase</fullName>
        <ecNumber evidence="5">4.3.2.3</ecNumber>
    </recommendedName>
    <alternativeName>
        <fullName evidence="5">Ureidoglycolatase</fullName>
    </alternativeName>
</protein>
<comment type="pathway">
    <text evidence="5">Nitrogen metabolism; (S)-allantoin degradation.</text>
</comment>
<comment type="similarity">
    <text evidence="5">Belongs to the ureidoglycolate lyase family.</text>
</comment>
<accession>A0A3D9HWS2</accession>
<dbReference type="CDD" id="cd20298">
    <property type="entry name" value="cupin_UAH"/>
    <property type="match status" value="1"/>
</dbReference>
<dbReference type="InterPro" id="IPR023525">
    <property type="entry name" value="Ureidogly_lyase_bac"/>
</dbReference>
<organism evidence="6 7">
    <name type="scientific">Aestuariispira insulae</name>
    <dbReference type="NCBI Taxonomy" id="1461337"/>
    <lineage>
        <taxon>Bacteria</taxon>
        <taxon>Pseudomonadati</taxon>
        <taxon>Pseudomonadota</taxon>
        <taxon>Alphaproteobacteria</taxon>
        <taxon>Rhodospirillales</taxon>
        <taxon>Kiloniellaceae</taxon>
        <taxon>Aestuariispira</taxon>
    </lineage>
</organism>
<evidence type="ECO:0000313" key="7">
    <source>
        <dbReference type="Proteomes" id="UP000256845"/>
    </source>
</evidence>
<dbReference type="GO" id="GO:0050385">
    <property type="term" value="F:ureidoglycolate lyase activity"/>
    <property type="evidence" value="ECO:0007669"/>
    <property type="project" value="UniProtKB-UniRule"/>
</dbReference>
<dbReference type="RefSeq" id="WP_115934969.1">
    <property type="nucleotide sequence ID" value="NZ_QRDW01000001.1"/>
</dbReference>
<dbReference type="InterPro" id="IPR007247">
    <property type="entry name" value="Ureidogly_lyase"/>
</dbReference>
<gene>
    <name evidence="5" type="primary">allA</name>
    <name evidence="6" type="ORF">DFP90_101664</name>
</gene>
<comment type="cofactor">
    <cofactor evidence="5">
        <name>Ni(2+)</name>
        <dbReference type="ChEBI" id="CHEBI:49786"/>
    </cofactor>
</comment>
<dbReference type="PIRSF" id="PIRSF017306">
    <property type="entry name" value="Ureidogly_hydro"/>
    <property type="match status" value="1"/>
</dbReference>
<dbReference type="NCBIfam" id="NF002949">
    <property type="entry name" value="PRK03606.1-2"/>
    <property type="match status" value="1"/>
</dbReference>
<dbReference type="HAMAP" id="MF_00616">
    <property type="entry name" value="Ureidogly_lyase"/>
    <property type="match status" value="1"/>
</dbReference>
<comment type="caution">
    <text evidence="6">The sequence shown here is derived from an EMBL/GenBank/DDBJ whole genome shotgun (WGS) entry which is preliminary data.</text>
</comment>
<dbReference type="EC" id="4.3.2.3" evidence="5"/>